<dbReference type="PRINTS" id="PR00834">
    <property type="entry name" value="PROTEASES2C"/>
</dbReference>
<dbReference type="Gene3D" id="2.40.10.10">
    <property type="entry name" value="Trypsin-like serine proteases"/>
    <property type="match status" value="2"/>
</dbReference>
<feature type="domain" description="RING-type" evidence="9">
    <location>
        <begin position="114"/>
        <end position="170"/>
    </location>
</feature>
<evidence type="ECO:0000256" key="8">
    <source>
        <dbReference type="PROSITE-ProRule" id="PRU00175"/>
    </source>
</evidence>
<dbReference type="PROSITE" id="PS50089">
    <property type="entry name" value="ZF_RING_2"/>
    <property type="match status" value="1"/>
</dbReference>
<dbReference type="Gene3D" id="1.20.120.1750">
    <property type="match status" value="1"/>
</dbReference>
<organism evidence="10 11">
    <name type="scientific">Cardiosporidium cionae</name>
    <dbReference type="NCBI Taxonomy" id="476202"/>
    <lineage>
        <taxon>Eukaryota</taxon>
        <taxon>Sar</taxon>
        <taxon>Alveolata</taxon>
        <taxon>Apicomplexa</taxon>
        <taxon>Aconoidasida</taxon>
        <taxon>Nephromycida</taxon>
        <taxon>Cardiosporidium</taxon>
    </lineage>
</organism>
<evidence type="ECO:0000256" key="1">
    <source>
        <dbReference type="ARBA" id="ARBA00010541"/>
    </source>
</evidence>
<dbReference type="PANTHER" id="PTHR43343">
    <property type="entry name" value="PEPTIDASE S12"/>
    <property type="match status" value="1"/>
</dbReference>
<dbReference type="InterPro" id="IPR017907">
    <property type="entry name" value="Znf_RING_CS"/>
</dbReference>
<dbReference type="InterPro" id="IPR009003">
    <property type="entry name" value="Peptidase_S1_PA"/>
</dbReference>
<dbReference type="PANTHER" id="PTHR43343:SF3">
    <property type="entry name" value="PROTEASE DO-LIKE 8, CHLOROPLASTIC"/>
    <property type="match status" value="1"/>
</dbReference>
<dbReference type="InterPro" id="IPR002867">
    <property type="entry name" value="IBR_dom"/>
</dbReference>
<dbReference type="EMBL" id="JADAQX010000278">
    <property type="protein sequence ID" value="KAF8820882.1"/>
    <property type="molecule type" value="Genomic_DNA"/>
</dbReference>
<evidence type="ECO:0000313" key="11">
    <source>
        <dbReference type="Proteomes" id="UP000823046"/>
    </source>
</evidence>
<dbReference type="InterPro" id="IPR051201">
    <property type="entry name" value="Chloro_Bact_Ser_Proteases"/>
</dbReference>
<dbReference type="Gene3D" id="2.30.42.10">
    <property type="match status" value="1"/>
</dbReference>
<dbReference type="Pfam" id="PF13365">
    <property type="entry name" value="Trypsin_2"/>
    <property type="match status" value="1"/>
</dbReference>
<dbReference type="PROSITE" id="PS00518">
    <property type="entry name" value="ZF_RING_1"/>
    <property type="match status" value="1"/>
</dbReference>
<dbReference type="InterPro" id="IPR001841">
    <property type="entry name" value="Znf_RING"/>
</dbReference>
<dbReference type="SUPFAM" id="SSF50156">
    <property type="entry name" value="PDZ domain-like"/>
    <property type="match status" value="1"/>
</dbReference>
<dbReference type="SMART" id="SM00184">
    <property type="entry name" value="RING"/>
    <property type="match status" value="1"/>
</dbReference>
<proteinExistence type="inferred from homology"/>
<keyword evidence="11" id="KW-1185">Reference proteome</keyword>
<evidence type="ECO:0000256" key="3">
    <source>
        <dbReference type="ARBA" id="ARBA00022723"/>
    </source>
</evidence>
<dbReference type="SUPFAM" id="SSF50494">
    <property type="entry name" value="Trypsin-like serine proteases"/>
    <property type="match status" value="1"/>
</dbReference>
<evidence type="ECO:0000256" key="6">
    <source>
        <dbReference type="ARBA" id="ARBA00022801"/>
    </source>
</evidence>
<dbReference type="Gene3D" id="3.30.40.10">
    <property type="entry name" value="Zinc/RING finger domain, C3HC4 (zinc finger)"/>
    <property type="match status" value="1"/>
</dbReference>
<dbReference type="InterPro" id="IPR043504">
    <property type="entry name" value="Peptidase_S1_PA_chymotrypsin"/>
</dbReference>
<evidence type="ECO:0000259" key="9">
    <source>
        <dbReference type="PROSITE" id="PS50089"/>
    </source>
</evidence>
<keyword evidence="7" id="KW-0862">Zinc</keyword>
<dbReference type="InterPro" id="IPR013083">
    <property type="entry name" value="Znf_RING/FYVE/PHD"/>
</dbReference>
<dbReference type="InterPro" id="IPR001940">
    <property type="entry name" value="Peptidase_S1C"/>
</dbReference>
<keyword evidence="3" id="KW-0479">Metal-binding</keyword>
<dbReference type="Pfam" id="PF01485">
    <property type="entry name" value="IBR"/>
    <property type="match status" value="1"/>
</dbReference>
<reference evidence="10 11" key="1">
    <citation type="journal article" date="2020" name="bioRxiv">
        <title>Metabolic contributions of an alphaproteobacterial endosymbiont in the apicomplexan Cardiosporidium cionae.</title>
        <authorList>
            <person name="Hunter E.S."/>
            <person name="Paight C.J."/>
            <person name="Lane C.E."/>
        </authorList>
    </citation>
    <scope>NUCLEOTIDE SEQUENCE [LARGE SCALE GENOMIC DNA]</scope>
    <source>
        <strain evidence="10">ESH_2018</strain>
    </source>
</reference>
<dbReference type="CDD" id="cd22584">
    <property type="entry name" value="Rcat_RBR_unk"/>
    <property type="match status" value="1"/>
</dbReference>
<sequence length="836" mass="93173">MRCKFLRQPLPFSLLKKVALASTMPNHASRESAPALPSFRSPFLFPVPYLAFMHFNYYGNMRQRVFRKKRHGQQISDLNQAANIEGAAAEPSDFRDKCSFTKELSLKCLPLKGCPICLSDFPSSQAETSEAGHFIKTNGGCSHSVCIKCMRSWIEVQMHRKKLPIRCPICLGGIVEDTEVRTIFNGEELATYLTIQCLVADGYIQPDEREIEADMRNDLEVHGFRTCPGCGVAVQKEGMLDNVRCRCGTCFCFKCGESLGGGGYIRLLFHQHFCKSMNTIGRQPIFFIYLCSFCTVANGKTMEIHRGYQHFRFCSFWVHVRLWSFLLLSINTIIANLGEAAICRFQQCNVPNLCAVGIPEISQGWWKRDRYIQIDRFQNGARSFMPLLIYLRTCKLALLFKNNEQINSVPIDRSRTDLRGMHSFHRATSSTTPSRCFSRYLIGHHKNDTSSIDDLIIPSSEIFEKVAPSIVFIDTFKIEADDSTLIKRQVPCGTGTGFIFDSSGHIITNYHVIDSAVNTAITFIDISDGNQTRVKQKASIIGVDRDYDVAVLRIEKTSPSKTSQFSAKIGHKNGFGQNHEESYKKIVLRPIERGSSEILKVGQPVLAVGNPYGLQRSLSVGVISGLDRDMRAPSGRCLPNLIQTDAAINPGNSGGPLLDSRGRIIGMNTAIKSPSGGSSGIGFAIPINLVYSVAESLIAKGKVEKGRLGLTFLRKDDDLRRQFAICDQNLPAGVLVLNANNDSHANKATIHSTFRNETSGDIILGDFLYEIDNIKVSHLRDISRILLKHKSGDIVNLKVQRALPRLASGIIEESHLSTSRIPLSNGMHWDYLNIQT</sequence>
<dbReference type="Proteomes" id="UP000823046">
    <property type="component" value="Unassembled WGS sequence"/>
</dbReference>
<comment type="similarity">
    <text evidence="1">Belongs to the peptidase S1C family.</text>
</comment>
<keyword evidence="4 8" id="KW-0863">Zinc-finger</keyword>
<protein>
    <submittedName>
        <fullName evidence="10">Protease Do-like 1, chloroplastic</fullName>
    </submittedName>
</protein>
<accession>A0ABQ7JA62</accession>
<evidence type="ECO:0000256" key="7">
    <source>
        <dbReference type="ARBA" id="ARBA00022833"/>
    </source>
</evidence>
<gene>
    <name evidence="10" type="ORF">IE077_002713</name>
</gene>
<evidence type="ECO:0000256" key="5">
    <source>
        <dbReference type="ARBA" id="ARBA00022786"/>
    </source>
</evidence>
<name>A0ABQ7JA62_9APIC</name>
<dbReference type="SUPFAM" id="SSF57850">
    <property type="entry name" value="RING/U-box"/>
    <property type="match status" value="2"/>
</dbReference>
<keyword evidence="6" id="KW-0378">Hydrolase</keyword>
<evidence type="ECO:0000313" key="10">
    <source>
        <dbReference type="EMBL" id="KAF8820882.1"/>
    </source>
</evidence>
<evidence type="ECO:0000256" key="2">
    <source>
        <dbReference type="ARBA" id="ARBA00022670"/>
    </source>
</evidence>
<keyword evidence="5" id="KW-0833">Ubl conjugation pathway</keyword>
<keyword evidence="2" id="KW-0645">Protease</keyword>
<evidence type="ECO:0000256" key="4">
    <source>
        <dbReference type="ARBA" id="ARBA00022771"/>
    </source>
</evidence>
<dbReference type="InterPro" id="IPR036034">
    <property type="entry name" value="PDZ_sf"/>
</dbReference>
<comment type="caution">
    <text evidence="10">The sequence shown here is derived from an EMBL/GenBank/DDBJ whole genome shotgun (WGS) entry which is preliminary data.</text>
</comment>